<dbReference type="GO" id="GO:0019205">
    <property type="term" value="F:nucleobase-containing compound kinase activity"/>
    <property type="evidence" value="ECO:0007669"/>
    <property type="project" value="InterPro"/>
</dbReference>
<dbReference type="GO" id="GO:0006139">
    <property type="term" value="P:nucleobase-containing compound metabolic process"/>
    <property type="evidence" value="ECO:0007669"/>
    <property type="project" value="InterPro"/>
</dbReference>
<dbReference type="InterPro" id="IPR000850">
    <property type="entry name" value="Adenylat/UMP-CMP_kin"/>
</dbReference>
<keyword evidence="2" id="KW-0547">Nucleotide-binding</keyword>
<dbReference type="InterPro" id="IPR033690">
    <property type="entry name" value="Adenylat_kinase_CS"/>
</dbReference>
<dbReference type="PROSITE" id="PS00113">
    <property type="entry name" value="ADENYLATE_KINASE"/>
    <property type="match status" value="1"/>
</dbReference>
<dbReference type="GO" id="GO:0005524">
    <property type="term" value="F:ATP binding"/>
    <property type="evidence" value="ECO:0007669"/>
    <property type="project" value="InterPro"/>
</dbReference>
<organism evidence="5 6">
    <name type="scientific">Coemansia javaensis</name>
    <dbReference type="NCBI Taxonomy" id="2761396"/>
    <lineage>
        <taxon>Eukaryota</taxon>
        <taxon>Fungi</taxon>
        <taxon>Fungi incertae sedis</taxon>
        <taxon>Zoopagomycota</taxon>
        <taxon>Kickxellomycotina</taxon>
        <taxon>Kickxellomycetes</taxon>
        <taxon>Kickxellales</taxon>
        <taxon>Kickxellaceae</taxon>
        <taxon>Coemansia</taxon>
    </lineage>
</organism>
<evidence type="ECO:0000313" key="5">
    <source>
        <dbReference type="EMBL" id="KAJ2776043.1"/>
    </source>
</evidence>
<name>A0A9W8H4L0_9FUNG</name>
<dbReference type="Proteomes" id="UP001140217">
    <property type="component" value="Unassembled WGS sequence"/>
</dbReference>
<comment type="caution">
    <text evidence="5">The sequence shown here is derived from an EMBL/GenBank/DDBJ whole genome shotgun (WGS) entry which is preliminary data.</text>
</comment>
<dbReference type="PANTHER" id="PTHR23359">
    <property type="entry name" value="NUCLEOTIDE KINASE"/>
    <property type="match status" value="1"/>
</dbReference>
<evidence type="ECO:0000256" key="1">
    <source>
        <dbReference type="ARBA" id="ARBA00022679"/>
    </source>
</evidence>
<evidence type="ECO:0000256" key="3">
    <source>
        <dbReference type="ARBA" id="ARBA00022777"/>
    </source>
</evidence>
<dbReference type="HAMAP" id="MF_00235">
    <property type="entry name" value="Adenylate_kinase_Adk"/>
    <property type="match status" value="1"/>
</dbReference>
<gene>
    <name evidence="5" type="primary">URA6_2</name>
    <name evidence="5" type="ORF">H4R18_005898</name>
</gene>
<dbReference type="CDD" id="cd01428">
    <property type="entry name" value="ADK"/>
    <property type="match status" value="1"/>
</dbReference>
<protein>
    <submittedName>
        <fullName evidence="5">Bifunctional uridylate/adenylate kinase</fullName>
        <ecNumber evidence="5">2.7.4.14</ecNumber>
    </submittedName>
</protein>
<dbReference type="InterPro" id="IPR027417">
    <property type="entry name" value="P-loop_NTPase"/>
</dbReference>
<evidence type="ECO:0000256" key="2">
    <source>
        <dbReference type="ARBA" id="ARBA00022741"/>
    </source>
</evidence>
<keyword evidence="6" id="KW-1185">Reference proteome</keyword>
<dbReference type="SUPFAM" id="SSF52540">
    <property type="entry name" value="P-loop containing nucleoside triphosphate hydrolases"/>
    <property type="match status" value="1"/>
</dbReference>
<keyword evidence="1 4" id="KW-0808">Transferase</keyword>
<dbReference type="AlphaFoldDB" id="A0A9W8H4L0"/>
<keyword evidence="3 4" id="KW-0418">Kinase</keyword>
<evidence type="ECO:0000256" key="4">
    <source>
        <dbReference type="RuleBase" id="RU003330"/>
    </source>
</evidence>
<reference evidence="5" key="1">
    <citation type="submission" date="2022-07" db="EMBL/GenBank/DDBJ databases">
        <title>Phylogenomic reconstructions and comparative analyses of Kickxellomycotina fungi.</title>
        <authorList>
            <person name="Reynolds N.K."/>
            <person name="Stajich J.E."/>
            <person name="Barry K."/>
            <person name="Grigoriev I.V."/>
            <person name="Crous P."/>
            <person name="Smith M.E."/>
        </authorList>
    </citation>
    <scope>NUCLEOTIDE SEQUENCE</scope>
    <source>
        <strain evidence="5">NBRC 105414</strain>
    </source>
</reference>
<dbReference type="EMBL" id="JANBUL010000405">
    <property type="protein sequence ID" value="KAJ2776043.1"/>
    <property type="molecule type" value="Genomic_DNA"/>
</dbReference>
<proteinExistence type="inferred from homology"/>
<accession>A0A9W8H4L0</accession>
<comment type="similarity">
    <text evidence="4">Belongs to the adenylate kinase family.</text>
</comment>
<dbReference type="PRINTS" id="PR00094">
    <property type="entry name" value="ADENYLTKNASE"/>
</dbReference>
<evidence type="ECO:0000313" key="6">
    <source>
        <dbReference type="Proteomes" id="UP001140217"/>
    </source>
</evidence>
<dbReference type="Gene3D" id="3.40.50.300">
    <property type="entry name" value="P-loop containing nucleotide triphosphate hydrolases"/>
    <property type="match status" value="1"/>
</dbReference>
<dbReference type="Pfam" id="PF00406">
    <property type="entry name" value="ADK"/>
    <property type="match status" value="1"/>
</dbReference>
<dbReference type="EC" id="2.7.4.14" evidence="5"/>
<dbReference type="OrthoDB" id="442176at2759"/>
<sequence>MSSLALLRARLAAAPARLSGRRGYALPRRARSGALQMGQSGGGGGSGWWAGRFRFNPLFLVGAGLSVMVWYKLSYGPRKAWEDQMRKEAEDRAKECAAAQGRHTEEAIAKFPFAQKSVVFVLGGPGSGKGTNSARLARDLGFARLSVGGLLREEQERSVSQHGELIGHYIHEGLPVPDRIVADLLRDAMMDRPECDWFLIDGFPRSLAQAKAFEDTVCQARKVLLFECPEETMLARLLDRGKTSGRSDDDAESIRKRFRTYANDAKPVIDAFAKEGKVLTVSCQGSVDDVYAKTRAQVAELLDDGSSSSSGQSGIKS</sequence>